<dbReference type="PROSITE" id="PS51085">
    <property type="entry name" value="2FE2S_FER_2"/>
    <property type="match status" value="1"/>
</dbReference>
<reference evidence="8" key="1">
    <citation type="journal article" date="2010" name="Environ. Microbiol.">
        <title>The genome of Syntrophomonas wolfei: new insights into syntrophic metabolism and biohydrogen production.</title>
        <authorList>
            <person name="Sieber J.R."/>
            <person name="Sims D.R."/>
            <person name="Han C."/>
            <person name="Kim E."/>
            <person name="Lykidis A."/>
            <person name="Lapidus A.L."/>
            <person name="McDonnald E."/>
            <person name="Rohlin L."/>
            <person name="Culley D.E."/>
            <person name="Gunsalus R."/>
            <person name="McInerney M.J."/>
        </authorList>
    </citation>
    <scope>NUCLEOTIDE SEQUENCE [LARGE SCALE GENOMIC DNA]</scope>
    <source>
        <strain evidence="8">DSM 2245B / Goettingen</strain>
    </source>
</reference>
<dbReference type="InterPro" id="IPR051452">
    <property type="entry name" value="Diverse_Oxidoreductases"/>
</dbReference>
<dbReference type="RefSeq" id="WP_011640550.1">
    <property type="nucleotide sequence ID" value="NC_008346.1"/>
</dbReference>
<dbReference type="InterPro" id="IPR006058">
    <property type="entry name" value="2Fe2S_fd_BS"/>
</dbReference>
<dbReference type="Pfam" id="PF00111">
    <property type="entry name" value="Fer2"/>
    <property type="match status" value="1"/>
</dbReference>
<feature type="domain" description="2Fe-2S ferredoxin-type" evidence="6">
    <location>
        <begin position="3"/>
        <end position="79"/>
    </location>
</feature>
<dbReference type="GO" id="GO:0016491">
    <property type="term" value="F:oxidoreductase activity"/>
    <property type="evidence" value="ECO:0007669"/>
    <property type="project" value="UniProtKB-KW"/>
</dbReference>
<evidence type="ECO:0000259" key="6">
    <source>
        <dbReference type="PROSITE" id="PS51085"/>
    </source>
</evidence>
<dbReference type="Pfam" id="PF01799">
    <property type="entry name" value="Fer2_2"/>
    <property type="match status" value="1"/>
</dbReference>
<dbReference type="PANTHER" id="PTHR44379">
    <property type="entry name" value="OXIDOREDUCTASE WITH IRON-SULFUR SUBUNIT"/>
    <property type="match status" value="1"/>
</dbReference>
<keyword evidence="5" id="KW-0411">Iron-sulfur</keyword>
<dbReference type="InterPro" id="IPR012675">
    <property type="entry name" value="Beta-grasp_dom_sf"/>
</dbReference>
<dbReference type="Proteomes" id="UP000001968">
    <property type="component" value="Chromosome"/>
</dbReference>
<dbReference type="SUPFAM" id="SSF54292">
    <property type="entry name" value="2Fe-2S ferredoxin-like"/>
    <property type="match status" value="1"/>
</dbReference>
<dbReference type="InterPro" id="IPR001041">
    <property type="entry name" value="2Fe-2S_ferredoxin-type"/>
</dbReference>
<evidence type="ECO:0000256" key="5">
    <source>
        <dbReference type="ARBA" id="ARBA00023014"/>
    </source>
</evidence>
<keyword evidence="3" id="KW-0560">Oxidoreductase</keyword>
<dbReference type="PANTHER" id="PTHR44379:SF8">
    <property type="entry name" value="XANTHINE DEHYDROGENASE IRON-SULFUR-BINDING SUBUNIT XDHC-RELATED"/>
    <property type="match status" value="1"/>
</dbReference>
<dbReference type="HOGENOM" id="CLU_052511_3_1_9"/>
<keyword evidence="2" id="KW-0479">Metal-binding</keyword>
<evidence type="ECO:0000256" key="4">
    <source>
        <dbReference type="ARBA" id="ARBA00023004"/>
    </source>
</evidence>
<dbReference type="eggNOG" id="COG2080">
    <property type="taxonomic scope" value="Bacteria"/>
</dbReference>
<dbReference type="InterPro" id="IPR036884">
    <property type="entry name" value="2Fe-2S-bd_dom_sf"/>
</dbReference>
<keyword evidence="8" id="KW-1185">Reference proteome</keyword>
<evidence type="ECO:0000313" key="8">
    <source>
        <dbReference type="Proteomes" id="UP000001968"/>
    </source>
</evidence>
<dbReference type="EMBL" id="CP000448">
    <property type="protein sequence ID" value="ABI68446.1"/>
    <property type="molecule type" value="Genomic_DNA"/>
</dbReference>
<proteinExistence type="predicted"/>
<dbReference type="GO" id="GO:0046872">
    <property type="term" value="F:metal ion binding"/>
    <property type="evidence" value="ECO:0007669"/>
    <property type="project" value="UniProtKB-KW"/>
</dbReference>
<evidence type="ECO:0000256" key="3">
    <source>
        <dbReference type="ARBA" id="ARBA00023002"/>
    </source>
</evidence>
<dbReference type="GO" id="GO:0051537">
    <property type="term" value="F:2 iron, 2 sulfur cluster binding"/>
    <property type="evidence" value="ECO:0007669"/>
    <property type="project" value="UniProtKB-KW"/>
</dbReference>
<keyword evidence="1" id="KW-0001">2Fe-2S</keyword>
<dbReference type="OrthoDB" id="9796880at2"/>
<protein>
    <submittedName>
        <fullName evidence="7">2Fe-2S iron-sulfur cluster binding domain</fullName>
    </submittedName>
</protein>
<name>Q0AXV8_SYNWW</name>
<dbReference type="InterPro" id="IPR002888">
    <property type="entry name" value="2Fe-2S-bd"/>
</dbReference>
<dbReference type="Gene3D" id="1.10.150.120">
    <property type="entry name" value="[2Fe-2S]-binding domain"/>
    <property type="match status" value="1"/>
</dbReference>
<dbReference type="KEGG" id="swo:Swol_1136"/>
<dbReference type="AlphaFoldDB" id="Q0AXV8"/>
<dbReference type="SUPFAM" id="SSF47741">
    <property type="entry name" value="CO dehydrogenase ISP C-domain like"/>
    <property type="match status" value="1"/>
</dbReference>
<dbReference type="Gene3D" id="3.10.20.30">
    <property type="match status" value="1"/>
</dbReference>
<evidence type="ECO:0000256" key="1">
    <source>
        <dbReference type="ARBA" id="ARBA00022714"/>
    </source>
</evidence>
<dbReference type="PROSITE" id="PS00197">
    <property type="entry name" value="2FE2S_FER_1"/>
    <property type="match status" value="1"/>
</dbReference>
<gene>
    <name evidence="7" type="ordered locus">Swol_1136</name>
</gene>
<keyword evidence="4" id="KW-0408">Iron</keyword>
<evidence type="ECO:0000256" key="2">
    <source>
        <dbReference type="ARBA" id="ARBA00022723"/>
    </source>
</evidence>
<evidence type="ECO:0000313" key="7">
    <source>
        <dbReference type="EMBL" id="ABI68446.1"/>
    </source>
</evidence>
<accession>Q0AXV8</accession>
<organism evidence="7 8">
    <name type="scientific">Syntrophomonas wolfei subsp. wolfei (strain DSM 2245B / Goettingen)</name>
    <dbReference type="NCBI Taxonomy" id="335541"/>
    <lineage>
        <taxon>Bacteria</taxon>
        <taxon>Bacillati</taxon>
        <taxon>Bacillota</taxon>
        <taxon>Clostridia</taxon>
        <taxon>Eubacteriales</taxon>
        <taxon>Syntrophomonadaceae</taxon>
        <taxon>Syntrophomonas</taxon>
    </lineage>
</organism>
<dbReference type="InterPro" id="IPR036010">
    <property type="entry name" value="2Fe-2S_ferredoxin-like_sf"/>
</dbReference>
<sequence>MLNMINFKLNGKNINLKIHPLKRLVDILRDDLQLTGTKEGCGEGECGACAVLLDDKLVNSCLVPAALLEDKSVLTIEGYRNTEKFKVLSACFEKAGSVQCGFCTPGMILAAEALLRQNPKPLEGEIRAALAGNLCRCTGYNLIVEAILLAAKEGEGLWSKSIDL</sequence>
<dbReference type="STRING" id="335541.Swol_1136"/>